<evidence type="ECO:0008006" key="6">
    <source>
        <dbReference type="Google" id="ProtNLM"/>
    </source>
</evidence>
<sequence>MADRRVSLLCYMNGDMVDGPSGISYSKPPIRHLRSKMGLGYEELLSFICNSLEIDNEKMKLNMTYRYPAYIGSGTANYVPVRIDDESSLKDAWEIVAELPPPNCMELYIDLLPRQSYNSSNCNIALDSGAGPSTQPIYDHSHRASPLMTANPEMDEDPRSCDDLNTSEDDDYCGSDGDTSEESSDDDVDDEGVDAHHVDDGMIRYTLNRVIANDGSLSCPPISNEIENDDFFDEEVAGIDGAHVGVGEFEAPSPVFMELSSEALQPLHENVMIPSRSLWNEASEFEKGMRFMCKVDIQHAVKLYSIKGHKRFVVTHSTPNVWIVRCKKYLDGCTWRLRCSRRKSHGMFEISKYAGPHTCIYVKLSKDHAHSDSTVICREVENVVRRDPSISVTVLHKIIKDKFSYDVHYKKVWLGKKKAIAKVFGDWEESYKMLPRWMAALQESNPGTRVEWRHGEPNANNEVIFKWVFLAFAPSIAGFRHCRPMIQIDGTFFYGKYKHKLLIATVVDSNSHVFPLAFAILDEESQDSWGWFMACLRYHVTDRDGICVVSDRHPGILLAMNNPQNGWTRERAQHRFCLRHICNNFNMRFGSKELKDIVYLAGAQHQPRKFKAIMTEL</sequence>
<feature type="compositionally biased region" description="Acidic residues" evidence="1">
    <location>
        <begin position="165"/>
        <end position="192"/>
    </location>
</feature>
<evidence type="ECO:0000259" key="3">
    <source>
        <dbReference type="Pfam" id="PF10551"/>
    </source>
</evidence>
<dbReference type="Pfam" id="PF03108">
    <property type="entry name" value="DBD_Tnp_Mut"/>
    <property type="match status" value="1"/>
</dbReference>
<keyword evidence="5" id="KW-1185">Reference proteome</keyword>
<dbReference type="InterPro" id="IPR018289">
    <property type="entry name" value="MULE_transposase_dom"/>
</dbReference>
<comment type="caution">
    <text evidence="4">The sequence shown here is derived from an EMBL/GenBank/DDBJ whole genome shotgun (WGS) entry which is preliminary data.</text>
</comment>
<dbReference type="Proteomes" id="UP001420932">
    <property type="component" value="Unassembled WGS sequence"/>
</dbReference>
<protein>
    <recommendedName>
        <fullName evidence="6">Transposase</fullName>
    </recommendedName>
</protein>
<evidence type="ECO:0000259" key="2">
    <source>
        <dbReference type="Pfam" id="PF03108"/>
    </source>
</evidence>
<proteinExistence type="predicted"/>
<dbReference type="EMBL" id="JBBNAF010000011">
    <property type="protein sequence ID" value="KAK9097736.1"/>
    <property type="molecule type" value="Genomic_DNA"/>
</dbReference>
<evidence type="ECO:0000256" key="1">
    <source>
        <dbReference type="SAM" id="MobiDB-lite"/>
    </source>
</evidence>
<reference evidence="4 5" key="1">
    <citation type="submission" date="2024-01" db="EMBL/GenBank/DDBJ databases">
        <title>Genome assemblies of Stephania.</title>
        <authorList>
            <person name="Yang L."/>
        </authorList>
    </citation>
    <scope>NUCLEOTIDE SEQUENCE [LARGE SCALE GENOMIC DNA]</scope>
    <source>
        <strain evidence="4">YNDBR</strain>
        <tissue evidence="4">Leaf</tissue>
    </source>
</reference>
<dbReference type="Pfam" id="PF10551">
    <property type="entry name" value="MULE"/>
    <property type="match status" value="1"/>
</dbReference>
<evidence type="ECO:0000313" key="4">
    <source>
        <dbReference type="EMBL" id="KAK9097736.1"/>
    </source>
</evidence>
<name>A0AAP0EQW0_9MAGN</name>
<dbReference type="AlphaFoldDB" id="A0AAP0EQW0"/>
<dbReference type="InterPro" id="IPR004332">
    <property type="entry name" value="Transposase_MuDR"/>
</dbReference>
<accession>A0AAP0EQW0</accession>
<dbReference type="PANTHER" id="PTHR31973">
    <property type="entry name" value="POLYPROTEIN, PUTATIVE-RELATED"/>
    <property type="match status" value="1"/>
</dbReference>
<organism evidence="4 5">
    <name type="scientific">Stephania yunnanensis</name>
    <dbReference type="NCBI Taxonomy" id="152371"/>
    <lineage>
        <taxon>Eukaryota</taxon>
        <taxon>Viridiplantae</taxon>
        <taxon>Streptophyta</taxon>
        <taxon>Embryophyta</taxon>
        <taxon>Tracheophyta</taxon>
        <taxon>Spermatophyta</taxon>
        <taxon>Magnoliopsida</taxon>
        <taxon>Ranunculales</taxon>
        <taxon>Menispermaceae</taxon>
        <taxon>Menispermoideae</taxon>
        <taxon>Cissampelideae</taxon>
        <taxon>Stephania</taxon>
    </lineage>
</organism>
<gene>
    <name evidence="4" type="ORF">Syun_024781</name>
</gene>
<evidence type="ECO:0000313" key="5">
    <source>
        <dbReference type="Proteomes" id="UP001420932"/>
    </source>
</evidence>
<feature type="region of interest" description="Disordered" evidence="1">
    <location>
        <begin position="147"/>
        <end position="196"/>
    </location>
</feature>
<feature type="domain" description="Transposase MuDR plant" evidence="2">
    <location>
        <begin position="287"/>
        <end position="350"/>
    </location>
</feature>
<feature type="domain" description="MULE transposase" evidence="3">
    <location>
        <begin position="486"/>
        <end position="584"/>
    </location>
</feature>
<dbReference type="PANTHER" id="PTHR31973:SF195">
    <property type="entry name" value="MUDR FAMILY TRANSPOSASE"/>
    <property type="match status" value="1"/>
</dbReference>